<feature type="transmembrane region" description="Helical" evidence="3">
    <location>
        <begin position="183"/>
        <end position="210"/>
    </location>
</feature>
<keyword evidence="4" id="KW-0966">Cell projection</keyword>
<feature type="transmembrane region" description="Helical" evidence="3">
    <location>
        <begin position="33"/>
        <end position="54"/>
    </location>
</feature>
<dbReference type="InterPro" id="IPR029025">
    <property type="entry name" value="T3SS_substrate_exporter_C"/>
</dbReference>
<dbReference type="GO" id="GO:0005886">
    <property type="term" value="C:plasma membrane"/>
    <property type="evidence" value="ECO:0007669"/>
    <property type="project" value="TreeGrafter"/>
</dbReference>
<sequence>MSEQSAGEKTFAPTQKRKQDATKKGDVLRSKELGTAIAVFAGGAWLIAAGPALLDGMETVARTSFRFDRAALEHFTPGTIFLGAIEAILPHILFLGLTVLFATAASQLIIGDGRFLASNLKPKGSRINPLSGLKRMFGTQGLIELGKGLLKVILLGGIAWWWGTRHLTALLGLGRGELTVQLSAAWDATISLLLMLALGLAIIAMIDWPIQFVRRMNRLKMTHQEMRDETKQTEGSPEKRAAQRQRQREIARGGVSKAMEEAQFLLTNPSHFAVALTYDPELAPAPVVLAKGRDEKALAMRELAAERGLPVLEYPALARSVYFTTRESQVIREELYVAVAALIAFVFSLKRGEHPPRPGVEVPVSLRFDAQGRSTGG</sequence>
<keyword evidence="4" id="KW-0969">Cilium</keyword>
<evidence type="ECO:0000256" key="3">
    <source>
        <dbReference type="SAM" id="Phobius"/>
    </source>
</evidence>
<reference evidence="4 6" key="1">
    <citation type="submission" date="2019-12" db="EMBL/GenBank/DDBJ databases">
        <title>Genomic-based taxomic classification of the family Erythrobacteraceae.</title>
        <authorList>
            <person name="Xu L."/>
        </authorList>
    </citation>
    <scope>NUCLEOTIDE SEQUENCE [LARGE SCALE GENOMIC DNA]</scope>
    <source>
        <strain evidence="4 6">JCM 16677</strain>
    </source>
</reference>
<accession>A0A845ALY5</accession>
<feature type="region of interest" description="Disordered" evidence="2">
    <location>
        <begin position="1"/>
        <end position="25"/>
    </location>
</feature>
<organism evidence="4 6">
    <name type="scientific">Parerythrobacter jejuensis</name>
    <dbReference type="NCBI Taxonomy" id="795812"/>
    <lineage>
        <taxon>Bacteria</taxon>
        <taxon>Pseudomonadati</taxon>
        <taxon>Pseudomonadota</taxon>
        <taxon>Alphaproteobacteria</taxon>
        <taxon>Sphingomonadales</taxon>
        <taxon>Erythrobacteraceae</taxon>
        <taxon>Parerythrobacter</taxon>
    </lineage>
</organism>
<comment type="caution">
    <text evidence="4">The sequence shown here is derived from an EMBL/GenBank/DDBJ whole genome shotgun (WGS) entry which is preliminary data.</text>
</comment>
<keyword evidence="3" id="KW-0812">Transmembrane</keyword>
<dbReference type="EMBL" id="WTYE01000001">
    <property type="protein sequence ID" value="MXP33384.1"/>
    <property type="molecule type" value="Genomic_DNA"/>
</dbReference>
<proteinExistence type="inferred from homology"/>
<dbReference type="PRINTS" id="PR00950">
    <property type="entry name" value="TYPE3IMSPROT"/>
</dbReference>
<comment type="similarity">
    <text evidence="1">Belongs to the type III secretion exporter family.</text>
</comment>
<dbReference type="Pfam" id="PF01312">
    <property type="entry name" value="Bac_export_2"/>
    <property type="match status" value="1"/>
</dbReference>
<keyword evidence="3" id="KW-0472">Membrane</keyword>
<dbReference type="Gene3D" id="3.40.1690.10">
    <property type="entry name" value="secretion proteins EscU"/>
    <property type="match status" value="1"/>
</dbReference>
<dbReference type="RefSeq" id="WP_160778150.1">
    <property type="nucleotide sequence ID" value="NZ_BAAAZF010000001.1"/>
</dbReference>
<dbReference type="Proteomes" id="UP000446786">
    <property type="component" value="Unassembled WGS sequence"/>
</dbReference>
<keyword evidence="3" id="KW-1133">Transmembrane helix</keyword>
<gene>
    <name evidence="4" type="primary">flhB</name>
    <name evidence="4" type="ORF">GRI94_02170</name>
    <name evidence="5" type="ORF">GRI94_16260</name>
</gene>
<evidence type="ECO:0000256" key="2">
    <source>
        <dbReference type="SAM" id="MobiDB-lite"/>
    </source>
</evidence>
<dbReference type="SUPFAM" id="SSF160544">
    <property type="entry name" value="EscU C-terminal domain-like"/>
    <property type="match status" value="1"/>
</dbReference>
<name>A0A845ALY5_9SPHN</name>
<dbReference type="EMBL" id="WTYE01000001">
    <property type="protein sequence ID" value="MXP30624.1"/>
    <property type="molecule type" value="Genomic_DNA"/>
</dbReference>
<dbReference type="PANTHER" id="PTHR30531">
    <property type="entry name" value="FLAGELLAR BIOSYNTHETIC PROTEIN FLHB"/>
    <property type="match status" value="1"/>
</dbReference>
<keyword evidence="6" id="KW-1185">Reference proteome</keyword>
<evidence type="ECO:0000313" key="4">
    <source>
        <dbReference type="EMBL" id="MXP30624.1"/>
    </source>
</evidence>
<evidence type="ECO:0000313" key="6">
    <source>
        <dbReference type="Proteomes" id="UP000446786"/>
    </source>
</evidence>
<evidence type="ECO:0000256" key="1">
    <source>
        <dbReference type="ARBA" id="ARBA00010690"/>
    </source>
</evidence>
<dbReference type="GO" id="GO:0009306">
    <property type="term" value="P:protein secretion"/>
    <property type="evidence" value="ECO:0007669"/>
    <property type="project" value="InterPro"/>
</dbReference>
<protein>
    <submittedName>
        <fullName evidence="4">Flagellar type III secretion system protein FlhB</fullName>
    </submittedName>
</protein>
<dbReference type="AlphaFoldDB" id="A0A845ALY5"/>
<dbReference type="OrthoDB" id="9807950at2"/>
<feature type="transmembrane region" description="Helical" evidence="3">
    <location>
        <begin position="142"/>
        <end position="163"/>
    </location>
</feature>
<feature type="region of interest" description="Disordered" evidence="2">
    <location>
        <begin position="224"/>
        <end position="247"/>
    </location>
</feature>
<dbReference type="InterPro" id="IPR006135">
    <property type="entry name" value="T3SS_substrate_exporter"/>
</dbReference>
<keyword evidence="4" id="KW-0282">Flagellum</keyword>
<dbReference type="PANTHER" id="PTHR30531:SF12">
    <property type="entry name" value="FLAGELLAR BIOSYNTHETIC PROTEIN FLHB"/>
    <property type="match status" value="1"/>
</dbReference>
<evidence type="ECO:0000313" key="5">
    <source>
        <dbReference type="EMBL" id="MXP33384.1"/>
    </source>
</evidence>